<evidence type="ECO:0000313" key="3">
    <source>
        <dbReference type="Proteomes" id="UP000799770"/>
    </source>
</evidence>
<dbReference type="InterPro" id="IPR010730">
    <property type="entry name" value="HET"/>
</dbReference>
<gene>
    <name evidence="2" type="ORF">BDV96DRAFT_613511</name>
</gene>
<dbReference type="Pfam" id="PF26639">
    <property type="entry name" value="Het-6_barrel"/>
    <property type="match status" value="1"/>
</dbReference>
<dbReference type="EMBL" id="ML977327">
    <property type="protein sequence ID" value="KAF2113551.1"/>
    <property type="molecule type" value="Genomic_DNA"/>
</dbReference>
<dbReference type="AlphaFoldDB" id="A0A6A5Z5F7"/>
<dbReference type="PANTHER" id="PTHR24148">
    <property type="entry name" value="ANKYRIN REPEAT DOMAIN-CONTAINING PROTEIN 39 HOMOLOG-RELATED"/>
    <property type="match status" value="1"/>
</dbReference>
<dbReference type="Pfam" id="PF06985">
    <property type="entry name" value="HET"/>
    <property type="match status" value="1"/>
</dbReference>
<sequence>MTNSTTETVYRRLDAKKKEIRLLRVLPQTKDSQVVHCHLETHSLKDLSLDFEQFRSSNTSHRLDKEEFGQKWTEERLSHRLAHSSALKRINSTQPSSILHRYSWGDFATLSYAWGDRKGLRQIVLNGQKTMVTSNLYLALAEFRDAGEFNGRFRLWVDALCINQNDLAERARQIKFMRVIYSSAWTVIAWLGPEHQRSSAAIQLIRDLAFFQEEGYVDEIEARLGADPQFVGSRNWLALQELMERPYWHRLWIIQEICMGSTSTWLRCGNILIDWPTFCKGVAVLQEHLWLIKDSCLEQDVITSKVDVASVWRTTSLHLVYQDMSMLSRGGNTELSLGRLLDLANSADCTDMRDKVYALAGLMPPSVAKLLRPDYAQAEAAVYTAATRAFVQVYDNLDPIREGNPWGPANAPSWVADWQWRGRIRWSRNEHPVWGPAYLGLRRAEKSKHTPYQASGNTKHNPVFSDDGRFLKCTGIVVDSVSSLSARGVGFFDWSRDSIVKAKNWRSIYGDQTATAEAVYRTLVCDRVAGGDRASARHSAIFHLPSTFARAGPQFALRGWRFLGSLEGYYFRWECFRTANRNFPLGPYLFDDFFDDAIPQDASEFDYTEVYSCFDRSSKKRRLMLTEKGYMGWAPDNIYGRDAEQTERGDLIAVVLGCSTPLAIRRRGDKYQVLGEAYVQGLMDGEAIEALREGKYQTEELVFC</sequence>
<feature type="domain" description="Heterokaryon incompatibility" evidence="1">
    <location>
        <begin position="107"/>
        <end position="256"/>
    </location>
</feature>
<name>A0A6A5Z5F7_9PLEO</name>
<reference evidence="2" key="1">
    <citation type="journal article" date="2020" name="Stud. Mycol.">
        <title>101 Dothideomycetes genomes: a test case for predicting lifestyles and emergence of pathogens.</title>
        <authorList>
            <person name="Haridas S."/>
            <person name="Albert R."/>
            <person name="Binder M."/>
            <person name="Bloem J."/>
            <person name="Labutti K."/>
            <person name="Salamov A."/>
            <person name="Andreopoulos B."/>
            <person name="Baker S."/>
            <person name="Barry K."/>
            <person name="Bills G."/>
            <person name="Bluhm B."/>
            <person name="Cannon C."/>
            <person name="Castanera R."/>
            <person name="Culley D."/>
            <person name="Daum C."/>
            <person name="Ezra D."/>
            <person name="Gonzalez J."/>
            <person name="Henrissat B."/>
            <person name="Kuo A."/>
            <person name="Liang C."/>
            <person name="Lipzen A."/>
            <person name="Lutzoni F."/>
            <person name="Magnuson J."/>
            <person name="Mondo S."/>
            <person name="Nolan M."/>
            <person name="Ohm R."/>
            <person name="Pangilinan J."/>
            <person name="Park H.-J."/>
            <person name="Ramirez L."/>
            <person name="Alfaro M."/>
            <person name="Sun H."/>
            <person name="Tritt A."/>
            <person name="Yoshinaga Y."/>
            <person name="Zwiers L.-H."/>
            <person name="Turgeon B."/>
            <person name="Goodwin S."/>
            <person name="Spatafora J."/>
            <person name="Crous P."/>
            <person name="Grigoriev I."/>
        </authorList>
    </citation>
    <scope>NUCLEOTIDE SEQUENCE</scope>
    <source>
        <strain evidence="2">CBS 627.86</strain>
    </source>
</reference>
<dbReference type="OrthoDB" id="4850726at2759"/>
<proteinExistence type="predicted"/>
<dbReference type="PANTHER" id="PTHR24148:SF73">
    <property type="entry name" value="HET DOMAIN PROTEIN (AFU_ORTHOLOGUE AFUA_8G01020)"/>
    <property type="match status" value="1"/>
</dbReference>
<organism evidence="2 3">
    <name type="scientific">Lophiotrema nucula</name>
    <dbReference type="NCBI Taxonomy" id="690887"/>
    <lineage>
        <taxon>Eukaryota</taxon>
        <taxon>Fungi</taxon>
        <taxon>Dikarya</taxon>
        <taxon>Ascomycota</taxon>
        <taxon>Pezizomycotina</taxon>
        <taxon>Dothideomycetes</taxon>
        <taxon>Pleosporomycetidae</taxon>
        <taxon>Pleosporales</taxon>
        <taxon>Lophiotremataceae</taxon>
        <taxon>Lophiotrema</taxon>
    </lineage>
</organism>
<dbReference type="InterPro" id="IPR052895">
    <property type="entry name" value="HetReg/Transcr_Mod"/>
</dbReference>
<protein>
    <submittedName>
        <fullName evidence="2">Heterokaryon incompatibility protein-domain-containing protein</fullName>
    </submittedName>
</protein>
<evidence type="ECO:0000313" key="2">
    <source>
        <dbReference type="EMBL" id="KAF2113551.1"/>
    </source>
</evidence>
<dbReference type="Proteomes" id="UP000799770">
    <property type="component" value="Unassembled WGS sequence"/>
</dbReference>
<keyword evidence="3" id="KW-1185">Reference proteome</keyword>
<accession>A0A6A5Z5F7</accession>
<evidence type="ECO:0000259" key="1">
    <source>
        <dbReference type="Pfam" id="PF06985"/>
    </source>
</evidence>